<dbReference type="Proteomes" id="UP000287033">
    <property type="component" value="Unassembled WGS sequence"/>
</dbReference>
<feature type="non-terminal residue" evidence="2">
    <location>
        <position position="53"/>
    </location>
</feature>
<feature type="region of interest" description="Disordered" evidence="1">
    <location>
        <begin position="1"/>
        <end position="53"/>
    </location>
</feature>
<organism evidence="2 3">
    <name type="scientific">Chiloscyllium punctatum</name>
    <name type="common">Brownbanded bambooshark</name>
    <name type="synonym">Hemiscyllium punctatum</name>
    <dbReference type="NCBI Taxonomy" id="137246"/>
    <lineage>
        <taxon>Eukaryota</taxon>
        <taxon>Metazoa</taxon>
        <taxon>Chordata</taxon>
        <taxon>Craniata</taxon>
        <taxon>Vertebrata</taxon>
        <taxon>Chondrichthyes</taxon>
        <taxon>Elasmobranchii</taxon>
        <taxon>Galeomorphii</taxon>
        <taxon>Galeoidea</taxon>
        <taxon>Orectolobiformes</taxon>
        <taxon>Hemiscylliidae</taxon>
        <taxon>Chiloscyllium</taxon>
    </lineage>
</organism>
<evidence type="ECO:0000313" key="3">
    <source>
        <dbReference type="Proteomes" id="UP000287033"/>
    </source>
</evidence>
<proteinExistence type="predicted"/>
<dbReference type="AlphaFoldDB" id="A0A401TY30"/>
<keyword evidence="3" id="KW-1185">Reference proteome</keyword>
<reference evidence="2 3" key="1">
    <citation type="journal article" date="2018" name="Nat. Ecol. Evol.">
        <title>Shark genomes provide insights into elasmobranch evolution and the origin of vertebrates.</title>
        <authorList>
            <person name="Hara Y"/>
            <person name="Yamaguchi K"/>
            <person name="Onimaru K"/>
            <person name="Kadota M"/>
            <person name="Koyanagi M"/>
            <person name="Keeley SD"/>
            <person name="Tatsumi K"/>
            <person name="Tanaka K"/>
            <person name="Motone F"/>
            <person name="Kageyama Y"/>
            <person name="Nozu R"/>
            <person name="Adachi N"/>
            <person name="Nishimura O"/>
            <person name="Nakagawa R"/>
            <person name="Tanegashima C"/>
            <person name="Kiyatake I"/>
            <person name="Matsumoto R"/>
            <person name="Murakumo K"/>
            <person name="Nishida K"/>
            <person name="Terakita A"/>
            <person name="Kuratani S"/>
            <person name="Sato K"/>
            <person name="Hyodo S Kuraku.S."/>
        </authorList>
    </citation>
    <scope>NUCLEOTIDE SEQUENCE [LARGE SCALE GENOMIC DNA]</scope>
</reference>
<comment type="caution">
    <text evidence="2">The sequence shown here is derived from an EMBL/GenBank/DDBJ whole genome shotgun (WGS) entry which is preliminary data.</text>
</comment>
<dbReference type="EMBL" id="BEZZ01219802">
    <property type="protein sequence ID" value="GCC47516.1"/>
    <property type="molecule type" value="Genomic_DNA"/>
</dbReference>
<evidence type="ECO:0000256" key="1">
    <source>
        <dbReference type="SAM" id="MobiDB-lite"/>
    </source>
</evidence>
<protein>
    <submittedName>
        <fullName evidence="2">Uncharacterized protein</fullName>
    </submittedName>
</protein>
<sequence length="53" mass="5416">MEAIGSRGSQSGAGSGDEVEDGQDGQNGGPITQEIRLNPDDSPEAGRTRMVQG</sequence>
<feature type="compositionally biased region" description="Low complexity" evidence="1">
    <location>
        <begin position="1"/>
        <end position="12"/>
    </location>
</feature>
<evidence type="ECO:0000313" key="2">
    <source>
        <dbReference type="EMBL" id="GCC47516.1"/>
    </source>
</evidence>
<name>A0A401TY30_CHIPU</name>
<gene>
    <name evidence="2" type="ORF">chiPu_0031813</name>
</gene>
<accession>A0A401TY30</accession>